<dbReference type="SUPFAM" id="SSF56059">
    <property type="entry name" value="Glutathione synthetase ATP-binding domain-like"/>
    <property type="match status" value="1"/>
</dbReference>
<dbReference type="GO" id="GO:0046872">
    <property type="term" value="F:metal ion binding"/>
    <property type="evidence" value="ECO:0007669"/>
    <property type="project" value="InterPro"/>
</dbReference>
<dbReference type="PANTHER" id="PTHR43585:SF2">
    <property type="entry name" value="ATP-GRASP ENZYME FSQD"/>
    <property type="match status" value="1"/>
</dbReference>
<dbReference type="InterPro" id="IPR011761">
    <property type="entry name" value="ATP-grasp"/>
</dbReference>
<protein>
    <recommendedName>
        <fullName evidence="5">ATP-grasp domain-containing protein</fullName>
    </recommendedName>
</protein>
<keyword evidence="2 4" id="KW-0547">Nucleotide-binding</keyword>
<dbReference type="PATRIC" id="fig|1423740.3.peg.363"/>
<evidence type="ECO:0000256" key="3">
    <source>
        <dbReference type="ARBA" id="ARBA00022840"/>
    </source>
</evidence>
<dbReference type="Gene3D" id="3.30.470.20">
    <property type="entry name" value="ATP-grasp fold, B domain"/>
    <property type="match status" value="1"/>
</dbReference>
<dbReference type="RefSeq" id="WP_056986681.1">
    <property type="nucleotide sequence ID" value="NZ_AZFH01000011.1"/>
</dbReference>
<feature type="domain" description="ATP-grasp" evidence="5">
    <location>
        <begin position="2"/>
        <end position="192"/>
    </location>
</feature>
<dbReference type="GO" id="GO:0016874">
    <property type="term" value="F:ligase activity"/>
    <property type="evidence" value="ECO:0007669"/>
    <property type="project" value="UniProtKB-KW"/>
</dbReference>
<name>A0A0R1TPB7_9LACO</name>
<evidence type="ECO:0000313" key="6">
    <source>
        <dbReference type="EMBL" id="KRL83295.1"/>
    </source>
</evidence>
<evidence type="ECO:0000313" key="7">
    <source>
        <dbReference type="Proteomes" id="UP000051048"/>
    </source>
</evidence>
<proteinExistence type="predicted"/>
<dbReference type="PANTHER" id="PTHR43585">
    <property type="entry name" value="FUMIPYRROLE BIOSYNTHESIS PROTEIN C"/>
    <property type="match status" value="1"/>
</dbReference>
<dbReference type="OrthoDB" id="24041at2"/>
<dbReference type="AlphaFoldDB" id="A0A0R1TPB7"/>
<sequence>MKLFFKAHQIPVVDGYRVQTDAEIQAAFVKLGFPLIAKPDNGVGASDTHKIVDKESLDNFIANRHHGTAYFMESFIYGNIVTFDGLTDQDGKVVFYSSMSYSEPALETLEGHHEMYFYEDRKVAPDVRKYGLKAVKAFEIKERFFHIEFFRLADGTLYDLEVNCRPAGGSSIDLMNYGHEINLFEAYAQIVTQNHFTQEIKNNYYSTYFSRFNGHEYAHSLEDPD</sequence>
<evidence type="ECO:0000259" key="5">
    <source>
        <dbReference type="PROSITE" id="PS50975"/>
    </source>
</evidence>
<dbReference type="STRING" id="1423740.FC36_GL000339"/>
<evidence type="ECO:0000256" key="2">
    <source>
        <dbReference type="ARBA" id="ARBA00022741"/>
    </source>
</evidence>
<dbReference type="InterPro" id="IPR013815">
    <property type="entry name" value="ATP_grasp_subdomain_1"/>
</dbReference>
<reference evidence="6 7" key="1">
    <citation type="journal article" date="2015" name="Genome Announc.">
        <title>Expanding the biotechnology potential of lactobacilli through comparative genomics of 213 strains and associated genera.</title>
        <authorList>
            <person name="Sun Z."/>
            <person name="Harris H.M."/>
            <person name="McCann A."/>
            <person name="Guo C."/>
            <person name="Argimon S."/>
            <person name="Zhang W."/>
            <person name="Yang X."/>
            <person name="Jeffery I.B."/>
            <person name="Cooney J.C."/>
            <person name="Kagawa T.F."/>
            <person name="Liu W."/>
            <person name="Song Y."/>
            <person name="Salvetti E."/>
            <person name="Wrobel A."/>
            <person name="Rasinkangas P."/>
            <person name="Parkhill J."/>
            <person name="Rea M.C."/>
            <person name="O'Sullivan O."/>
            <person name="Ritari J."/>
            <person name="Douillard F.P."/>
            <person name="Paul Ross R."/>
            <person name="Yang R."/>
            <person name="Briner A.E."/>
            <person name="Felis G.E."/>
            <person name="de Vos W.M."/>
            <person name="Barrangou R."/>
            <person name="Klaenhammer T.R."/>
            <person name="Caufield P.W."/>
            <person name="Cui Y."/>
            <person name="Zhang H."/>
            <person name="O'Toole P.W."/>
        </authorList>
    </citation>
    <scope>NUCLEOTIDE SEQUENCE [LARGE SCALE GENOMIC DNA]</scope>
    <source>
        <strain evidence="6 7">DSM 15833</strain>
    </source>
</reference>
<keyword evidence="3 4" id="KW-0067">ATP-binding</keyword>
<keyword evidence="1" id="KW-0436">Ligase</keyword>
<dbReference type="Gene3D" id="3.30.1490.20">
    <property type="entry name" value="ATP-grasp fold, A domain"/>
    <property type="match status" value="1"/>
</dbReference>
<organism evidence="6 7">
    <name type="scientific">Ligilactobacillus equi DSM 15833 = JCM 10991</name>
    <dbReference type="NCBI Taxonomy" id="1423740"/>
    <lineage>
        <taxon>Bacteria</taxon>
        <taxon>Bacillati</taxon>
        <taxon>Bacillota</taxon>
        <taxon>Bacilli</taxon>
        <taxon>Lactobacillales</taxon>
        <taxon>Lactobacillaceae</taxon>
        <taxon>Ligilactobacillus</taxon>
    </lineage>
</organism>
<evidence type="ECO:0000256" key="1">
    <source>
        <dbReference type="ARBA" id="ARBA00022598"/>
    </source>
</evidence>
<comment type="caution">
    <text evidence="6">The sequence shown here is derived from an EMBL/GenBank/DDBJ whole genome shotgun (WGS) entry which is preliminary data.</text>
</comment>
<gene>
    <name evidence="6" type="ORF">FC36_GL000339</name>
</gene>
<dbReference type="InterPro" id="IPR052032">
    <property type="entry name" value="ATP-dep_AA_Ligase"/>
</dbReference>
<dbReference type="Proteomes" id="UP000051048">
    <property type="component" value="Unassembled WGS sequence"/>
</dbReference>
<dbReference type="GO" id="GO:0005524">
    <property type="term" value="F:ATP binding"/>
    <property type="evidence" value="ECO:0007669"/>
    <property type="project" value="UniProtKB-UniRule"/>
</dbReference>
<dbReference type="PROSITE" id="PS50975">
    <property type="entry name" value="ATP_GRASP"/>
    <property type="match status" value="1"/>
</dbReference>
<accession>A0A0R1TPB7</accession>
<evidence type="ECO:0000256" key="4">
    <source>
        <dbReference type="PROSITE-ProRule" id="PRU00409"/>
    </source>
</evidence>
<dbReference type="EMBL" id="AZFH01000011">
    <property type="protein sequence ID" value="KRL83295.1"/>
    <property type="molecule type" value="Genomic_DNA"/>
</dbReference>